<dbReference type="HOGENOM" id="CLU_050357_0_0_3"/>
<dbReference type="PIRSF" id="PIRSF035042">
    <property type="entry name" value="UCP035042_thirdx"/>
    <property type="match status" value="1"/>
</dbReference>
<dbReference type="EMBL" id="CP000828">
    <property type="protein sequence ID" value="ABW28355.1"/>
    <property type="molecule type" value="Genomic_DNA"/>
</dbReference>
<keyword evidence="2" id="KW-1185">Reference proteome</keyword>
<dbReference type="AlphaFoldDB" id="B0C008"/>
<dbReference type="InterPro" id="IPR036249">
    <property type="entry name" value="Thioredoxin-like_sf"/>
</dbReference>
<gene>
    <name evidence="1" type="ordered locus">AM1_3361</name>
</gene>
<dbReference type="Pfam" id="PF06999">
    <property type="entry name" value="Suc_Fer-like"/>
    <property type="match status" value="1"/>
</dbReference>
<reference evidence="1 2" key="1">
    <citation type="journal article" date="2008" name="Proc. Natl. Acad. Sci. U.S.A.">
        <title>Niche adaptation and genome expansion in the chlorophyll d-producing cyanobacterium Acaryochloris marina.</title>
        <authorList>
            <person name="Swingley W.D."/>
            <person name="Chen M."/>
            <person name="Cheung P.C."/>
            <person name="Conrad A.L."/>
            <person name="Dejesa L.C."/>
            <person name="Hao J."/>
            <person name="Honchak B.M."/>
            <person name="Karbach L.E."/>
            <person name="Kurdoglu A."/>
            <person name="Lahiri S."/>
            <person name="Mastrian S.D."/>
            <person name="Miyashita H."/>
            <person name="Page L."/>
            <person name="Ramakrishna P."/>
            <person name="Satoh S."/>
            <person name="Sattley W.M."/>
            <person name="Shimada Y."/>
            <person name="Taylor H.L."/>
            <person name="Tomo T."/>
            <person name="Tsuchiya T."/>
            <person name="Wang Z.T."/>
            <person name="Raymond J."/>
            <person name="Mimuro M."/>
            <person name="Blankenship R.E."/>
            <person name="Touchman J.W."/>
        </authorList>
    </citation>
    <scope>NUCLEOTIDE SEQUENCE [LARGE SCALE GENOMIC DNA]</scope>
    <source>
        <strain evidence="2">MBIC 11017</strain>
    </source>
</reference>
<accession>B0C008</accession>
<dbReference type="InterPro" id="IPR010350">
    <property type="entry name" value="Aim32/Apd1-like_bac"/>
</dbReference>
<dbReference type="STRING" id="329726.AM1_3361"/>
<dbReference type="RefSeq" id="WP_012163757.1">
    <property type="nucleotide sequence ID" value="NC_009925.1"/>
</dbReference>
<name>B0C008_ACAM1</name>
<organism evidence="1 2">
    <name type="scientific">Acaryochloris marina (strain MBIC 11017)</name>
    <dbReference type="NCBI Taxonomy" id="329726"/>
    <lineage>
        <taxon>Bacteria</taxon>
        <taxon>Bacillati</taxon>
        <taxon>Cyanobacteriota</taxon>
        <taxon>Cyanophyceae</taxon>
        <taxon>Acaryochloridales</taxon>
        <taxon>Acaryochloridaceae</taxon>
        <taxon>Acaryochloris</taxon>
    </lineage>
</organism>
<dbReference type="Proteomes" id="UP000000268">
    <property type="component" value="Chromosome"/>
</dbReference>
<evidence type="ECO:0000313" key="1">
    <source>
        <dbReference type="EMBL" id="ABW28355.1"/>
    </source>
</evidence>
<evidence type="ECO:0000313" key="2">
    <source>
        <dbReference type="Proteomes" id="UP000000268"/>
    </source>
</evidence>
<protein>
    <recommendedName>
        <fullName evidence="3">Sucrase ferredoxin</fullName>
    </recommendedName>
</protein>
<sequence length="363" mass="42361">MDQQSMNCRYCADIAKANGVDPLGTAAKADHWLITEMKQPWSHSLTEHPQVQPLIPLFKKLIFRRGILIRPIAIATDRDYSQTGWTRLLYYYRPSLQFAQYAKQEFLIPEAEGLNFTMALLKSLLKQPNHFEHYRKYQQNTREIRELLICTHTQVDLACGRYGTPIYRQLRQDYGHNPSSLRVWQATHFGGHQFAPTLLDLPTGQFWGHLEPAILPTLVERQGEVSSLRPYYRGWSGLQKFEQMAEGEIWQREGWAWLDYPKAGRTTKKGLKGIKLFLYPLLQLIPLNLMQMWLEQWTQEADWVEVNLQFVLPEATQISCYRVRLATKGRVKTAVKSAAKPDDTLTLQDQWQYEVTQVVRYDT</sequence>
<dbReference type="eggNOG" id="COG4759">
    <property type="taxonomic scope" value="Bacteria"/>
</dbReference>
<dbReference type="SUPFAM" id="SSF52833">
    <property type="entry name" value="Thioredoxin-like"/>
    <property type="match status" value="1"/>
</dbReference>
<dbReference type="InterPro" id="IPR009737">
    <property type="entry name" value="Aim32/Apd1-like"/>
</dbReference>
<evidence type="ECO:0008006" key="3">
    <source>
        <dbReference type="Google" id="ProtNLM"/>
    </source>
</evidence>
<dbReference type="CDD" id="cd03062">
    <property type="entry name" value="TRX_Fd_Sucrase"/>
    <property type="match status" value="1"/>
</dbReference>
<proteinExistence type="predicted"/>
<dbReference type="OrthoDB" id="3399139at2"/>
<dbReference type="KEGG" id="amr:AM1_3361"/>